<keyword evidence="2 7" id="KW-0032">Aminotransferase</keyword>
<dbReference type="RefSeq" id="WP_082670001.1">
    <property type="nucleotide sequence ID" value="NZ_LDTE01000027.1"/>
</dbReference>
<evidence type="ECO:0000256" key="3">
    <source>
        <dbReference type="ARBA" id="ARBA00022679"/>
    </source>
</evidence>
<dbReference type="GO" id="GO:0008483">
    <property type="term" value="F:transaminase activity"/>
    <property type="evidence" value="ECO:0007669"/>
    <property type="project" value="UniProtKB-KW"/>
</dbReference>
<dbReference type="AlphaFoldDB" id="A0A147J0T9"/>
<proteinExistence type="inferred from homology"/>
<comment type="similarity">
    <text evidence="1">Belongs to the class-II pyridoxal-phosphate-dependent aminotransferase family. Histidinol-phosphate aminotransferase subfamily.</text>
</comment>
<dbReference type="PANTHER" id="PTHR43643">
    <property type="entry name" value="HISTIDINOL-PHOSPHATE AMINOTRANSFERASE 2"/>
    <property type="match status" value="1"/>
</dbReference>
<dbReference type="Pfam" id="PF00155">
    <property type="entry name" value="Aminotran_1_2"/>
    <property type="match status" value="1"/>
</dbReference>
<keyword evidence="4" id="KW-0663">Pyridoxal phosphate</keyword>
<comment type="caution">
    <text evidence="7">The sequence shown here is derived from an EMBL/GenBank/DDBJ whole genome shotgun (WGS) entry which is preliminary data.</text>
</comment>
<dbReference type="InterPro" id="IPR004839">
    <property type="entry name" value="Aminotransferase_I/II_large"/>
</dbReference>
<dbReference type="EMBL" id="LDTE01000027">
    <property type="protein sequence ID" value="KTW01652.1"/>
    <property type="molecule type" value="Genomic_DNA"/>
</dbReference>
<sequence>MAALLNRREWIAMGAAVAATPAIGTGLAVRTRLSLNENAWGPSPNVAPAIRAAALGVERYVEQAEVGRLTRQIARLEGVAPEQVVIGEVLEALGLFLARRRPGGGEIVFSAPGYTALVDAAAPLGGRGRPVPLDARLENDLPALSRAVGADTLAVSLVNPHNPSGTVSEAGAWHAFLEDVSRRTLAVVDEAYLEYDDLAGLSAIRHVRAGRNVLVFRTLAKIYGLAGLSIGYAVAQAPLATALRAAGIGTPHSLSRPALAAAGAALGDQAHVAMVRDRTAVERRRLHTRLDALGLRHTDARGNFVFFHTPAAGRIRAAAAMAGVEIARPFPPLDDWVRVTVGQPAENDRFLAVLRQVIG</sequence>
<dbReference type="PATRIC" id="fig|33051.4.peg.1776"/>
<dbReference type="Gene3D" id="3.90.1150.10">
    <property type="entry name" value="Aspartate Aminotransferase, domain 1"/>
    <property type="match status" value="1"/>
</dbReference>
<gene>
    <name evidence="7" type="ORF">SB4_05680</name>
</gene>
<evidence type="ECO:0000313" key="8">
    <source>
        <dbReference type="Proteomes" id="UP000074072"/>
    </source>
</evidence>
<evidence type="ECO:0000313" key="7">
    <source>
        <dbReference type="EMBL" id="KTW01652.1"/>
    </source>
</evidence>
<dbReference type="PANTHER" id="PTHR43643:SF3">
    <property type="entry name" value="HISTIDINOL-PHOSPHATE AMINOTRANSFERASE"/>
    <property type="match status" value="1"/>
</dbReference>
<dbReference type="InterPro" id="IPR015422">
    <property type="entry name" value="PyrdxlP-dep_Trfase_small"/>
</dbReference>
<protein>
    <submittedName>
        <fullName evidence="7">Aspartate aminotransferase</fullName>
    </submittedName>
</protein>
<dbReference type="Gene3D" id="3.40.640.10">
    <property type="entry name" value="Type I PLP-dependent aspartate aminotransferase-like (Major domain)"/>
    <property type="match status" value="1"/>
</dbReference>
<name>A0A147J0T9_9SPHN</name>
<dbReference type="GO" id="GO:0030170">
    <property type="term" value="F:pyridoxal phosphate binding"/>
    <property type="evidence" value="ECO:0007669"/>
    <property type="project" value="InterPro"/>
</dbReference>
<evidence type="ECO:0000256" key="2">
    <source>
        <dbReference type="ARBA" id="ARBA00022576"/>
    </source>
</evidence>
<accession>A0A147J0T9</accession>
<dbReference type="SUPFAM" id="SSF53383">
    <property type="entry name" value="PLP-dependent transferases"/>
    <property type="match status" value="1"/>
</dbReference>
<dbReference type="CDD" id="cd00609">
    <property type="entry name" value="AAT_like"/>
    <property type="match status" value="1"/>
</dbReference>
<dbReference type="InterPro" id="IPR015424">
    <property type="entry name" value="PyrdxlP-dep_Trfase"/>
</dbReference>
<organism evidence="7 8">
    <name type="scientific">Sphingomonas sanguinis</name>
    <dbReference type="NCBI Taxonomy" id="33051"/>
    <lineage>
        <taxon>Bacteria</taxon>
        <taxon>Pseudomonadati</taxon>
        <taxon>Pseudomonadota</taxon>
        <taxon>Alphaproteobacteria</taxon>
        <taxon>Sphingomonadales</taxon>
        <taxon>Sphingomonadaceae</taxon>
        <taxon>Sphingomonas</taxon>
    </lineage>
</organism>
<dbReference type="InterPro" id="IPR050106">
    <property type="entry name" value="HistidinolP_aminotransfase"/>
</dbReference>
<comment type="pathway">
    <text evidence="5">Amino-acid biosynthesis.</text>
</comment>
<keyword evidence="3 7" id="KW-0808">Transferase</keyword>
<dbReference type="Proteomes" id="UP000074072">
    <property type="component" value="Unassembled WGS sequence"/>
</dbReference>
<evidence type="ECO:0000256" key="1">
    <source>
        <dbReference type="ARBA" id="ARBA00007970"/>
    </source>
</evidence>
<dbReference type="OrthoDB" id="9809616at2"/>
<feature type="domain" description="Aminotransferase class I/classII large" evidence="6">
    <location>
        <begin position="32"/>
        <end position="353"/>
    </location>
</feature>
<dbReference type="InterPro" id="IPR015421">
    <property type="entry name" value="PyrdxlP-dep_Trfase_major"/>
</dbReference>
<evidence type="ECO:0000256" key="5">
    <source>
        <dbReference type="ARBA" id="ARBA00029440"/>
    </source>
</evidence>
<reference evidence="7 8" key="1">
    <citation type="journal article" date="2016" name="Front. Microbiol.">
        <title>Genomic Resource of Rice Seed Associated Bacteria.</title>
        <authorList>
            <person name="Midha S."/>
            <person name="Bansal K."/>
            <person name="Sharma S."/>
            <person name="Kumar N."/>
            <person name="Patil P.P."/>
            <person name="Chaudhry V."/>
            <person name="Patil P.B."/>
        </authorList>
    </citation>
    <scope>NUCLEOTIDE SEQUENCE [LARGE SCALE GENOMIC DNA]</scope>
    <source>
        <strain evidence="7 8">SB4</strain>
    </source>
</reference>
<evidence type="ECO:0000256" key="4">
    <source>
        <dbReference type="ARBA" id="ARBA00022898"/>
    </source>
</evidence>
<evidence type="ECO:0000259" key="6">
    <source>
        <dbReference type="Pfam" id="PF00155"/>
    </source>
</evidence>